<dbReference type="InterPro" id="IPR043147">
    <property type="entry name" value="Penicillin_amidase_A-knob"/>
</dbReference>
<dbReference type="AlphaFoldDB" id="A0A1G9NIC8"/>
<comment type="similarity">
    <text evidence="1">Belongs to the peptidase S45 family.</text>
</comment>
<dbReference type="EMBL" id="FNHH01000003">
    <property type="protein sequence ID" value="SDL85705.1"/>
    <property type="molecule type" value="Genomic_DNA"/>
</dbReference>
<accession>A0A1G9NIC8</accession>
<evidence type="ECO:0000256" key="6">
    <source>
        <dbReference type="PIRSR" id="PIRSR001227-2"/>
    </source>
</evidence>
<dbReference type="InterPro" id="IPR029055">
    <property type="entry name" value="Ntn_hydrolases_N"/>
</dbReference>
<keyword evidence="2" id="KW-0732">Signal</keyword>
<dbReference type="SUPFAM" id="SSF56235">
    <property type="entry name" value="N-terminal nucleophile aminohydrolases (Ntn hydrolases)"/>
    <property type="match status" value="1"/>
</dbReference>
<proteinExistence type="inferred from homology"/>
<organism evidence="7 8">
    <name type="scientific">Daejeonella rubra</name>
    <dbReference type="NCBI Taxonomy" id="990371"/>
    <lineage>
        <taxon>Bacteria</taxon>
        <taxon>Pseudomonadati</taxon>
        <taxon>Bacteroidota</taxon>
        <taxon>Sphingobacteriia</taxon>
        <taxon>Sphingobacteriales</taxon>
        <taxon>Sphingobacteriaceae</taxon>
        <taxon>Daejeonella</taxon>
    </lineage>
</organism>
<dbReference type="Proteomes" id="UP000199226">
    <property type="component" value="Unassembled WGS sequence"/>
</dbReference>
<sequence>MKLPTYYLGLLGLFIAFESFNLRNVNAQDLSDQVIIRRTAYGVPHITADNMLAAGFALGYIQSEDYGQTVIDGMVKARGEWTQYHDMNAQERSQSIDRDASSKLRYARAVETFSLLKKETQDMLIGFAYGINKYIELHRGEFPIWIKPDFTGYDVHARDIGSHSAAAVSGFLRRLERLSAARPTSGNNMGIRISDGSTVWARIADHTEIPHPDEGSNTWALAPSRTTSGKAILLRNPHLSWNSGYYEAHLTIPGVMNFYGDFRIGGPLITIGGYNERLGWSTTNNDPDTDEIYSFQASPSSPDHYLLDGASVPLEKKRIIVKFKNGEGLGEDTREFLFTPFGPVFHRENGKIYVIRDAGDGEYRLAEQFLMMMKARNLKEYKEGMRIQAKPSSNFTYADADGNIFYVWNAMTPQLPHASGGDTSAVAVTRSEQVWHKVVPFDSLPQLLNPKGGYLHNENDPFHYTNLNEVFDAADFPPYFSQPMLRLRSQHALDLIANKKKFSLEDIVKLKFSMRLLLAERVKDDLIKAVQKTAPDWEITAALKQLEIWDNTVNRESKGGVLFETWWERYLELANGGKRVLSTAESAGYPAVADSLFAEAWSPANPVSTPRGLASTDRAVEAFKWAVEQCNKRYGSWDLAWGEVNRARLGNIDIPVSGATGDLGSFSVLWFIPHKLDNKKRETRGGDGWIIAVEFGKTPRAYSVLAYGQSNKPESPYFADQLELFASKQMKPVAFTEADIRKQVIREYRPGKEIK</sequence>
<evidence type="ECO:0000256" key="5">
    <source>
        <dbReference type="PIRSR" id="PIRSR001227-1"/>
    </source>
</evidence>
<keyword evidence="6" id="KW-0106">Calcium</keyword>
<evidence type="ECO:0000256" key="3">
    <source>
        <dbReference type="ARBA" id="ARBA00022801"/>
    </source>
</evidence>
<keyword evidence="3" id="KW-0378">Hydrolase</keyword>
<dbReference type="PIRSF" id="PIRSF001227">
    <property type="entry name" value="Pen_acylase"/>
    <property type="match status" value="1"/>
</dbReference>
<keyword evidence="6" id="KW-0479">Metal-binding</keyword>
<comment type="cofactor">
    <cofactor evidence="6">
        <name>Ca(2+)</name>
        <dbReference type="ChEBI" id="CHEBI:29108"/>
    </cofactor>
    <text evidence="6">Binds 1 Ca(2+) ion per dimer.</text>
</comment>
<feature type="binding site" evidence="6">
    <location>
        <position position="288"/>
    </location>
    <ligand>
        <name>Ca(2+)</name>
        <dbReference type="ChEBI" id="CHEBI:29108"/>
    </ligand>
</feature>
<dbReference type="Gene3D" id="1.10.439.10">
    <property type="entry name" value="Penicillin Amidohydrolase, domain 1"/>
    <property type="match status" value="1"/>
</dbReference>
<feature type="active site" description="Nucleophile" evidence="5">
    <location>
        <position position="216"/>
    </location>
</feature>
<dbReference type="InterPro" id="IPR023343">
    <property type="entry name" value="Penicillin_amidase_dom1"/>
</dbReference>
<dbReference type="GO" id="GO:0016811">
    <property type="term" value="F:hydrolase activity, acting on carbon-nitrogen (but not peptide) bonds, in linear amides"/>
    <property type="evidence" value="ECO:0007669"/>
    <property type="project" value="InterPro"/>
</dbReference>
<keyword evidence="8" id="KW-1185">Reference proteome</keyword>
<dbReference type="InterPro" id="IPR014395">
    <property type="entry name" value="Pen/GL7ACA/AHL_acylase"/>
</dbReference>
<reference evidence="8" key="1">
    <citation type="submission" date="2016-10" db="EMBL/GenBank/DDBJ databases">
        <authorList>
            <person name="Varghese N."/>
            <person name="Submissions S."/>
        </authorList>
    </citation>
    <scope>NUCLEOTIDE SEQUENCE [LARGE SCALE GENOMIC DNA]</scope>
    <source>
        <strain evidence="8">DSM 24536</strain>
    </source>
</reference>
<evidence type="ECO:0000256" key="4">
    <source>
        <dbReference type="ARBA" id="ARBA00023145"/>
    </source>
</evidence>
<evidence type="ECO:0000256" key="1">
    <source>
        <dbReference type="ARBA" id="ARBA00006586"/>
    </source>
</evidence>
<dbReference type="PANTHER" id="PTHR34218">
    <property type="entry name" value="PEPTIDASE S45 PENICILLIN AMIDASE"/>
    <property type="match status" value="1"/>
</dbReference>
<dbReference type="GO" id="GO:0046872">
    <property type="term" value="F:metal ion binding"/>
    <property type="evidence" value="ECO:0007669"/>
    <property type="project" value="UniProtKB-KW"/>
</dbReference>
<dbReference type="Gene3D" id="3.60.20.10">
    <property type="entry name" value="Glutamine Phosphoribosylpyrophosphate, subunit 1, domain 1"/>
    <property type="match status" value="1"/>
</dbReference>
<dbReference type="RefSeq" id="WP_090699501.1">
    <property type="nucleotide sequence ID" value="NZ_FNHH01000003.1"/>
</dbReference>
<dbReference type="InterPro" id="IPR043146">
    <property type="entry name" value="Penicillin_amidase_N_B-knob"/>
</dbReference>
<name>A0A1G9NIC8_9SPHI</name>
<dbReference type="PANTHER" id="PTHR34218:SF3">
    <property type="entry name" value="ACYL-HOMOSERINE LACTONE ACYLASE PVDQ"/>
    <property type="match status" value="1"/>
</dbReference>
<keyword evidence="4" id="KW-0865">Zymogen</keyword>
<dbReference type="InterPro" id="IPR002692">
    <property type="entry name" value="S45"/>
</dbReference>
<dbReference type="OrthoDB" id="9759796at2"/>
<dbReference type="Gene3D" id="1.10.1400.10">
    <property type="match status" value="1"/>
</dbReference>
<protein>
    <submittedName>
        <fullName evidence="7">Acyl-homoserine-lactone acylase</fullName>
    </submittedName>
</protein>
<evidence type="ECO:0000313" key="7">
    <source>
        <dbReference type="EMBL" id="SDL85705.1"/>
    </source>
</evidence>
<evidence type="ECO:0000256" key="2">
    <source>
        <dbReference type="ARBA" id="ARBA00022729"/>
    </source>
</evidence>
<dbReference type="Pfam" id="PF01804">
    <property type="entry name" value="Penicil_amidase"/>
    <property type="match status" value="1"/>
</dbReference>
<gene>
    <name evidence="7" type="ORF">SAMN05421813_10330</name>
</gene>
<dbReference type="Gene3D" id="2.30.120.10">
    <property type="match status" value="1"/>
</dbReference>
<dbReference type="GO" id="GO:0017000">
    <property type="term" value="P:antibiotic biosynthetic process"/>
    <property type="evidence" value="ECO:0007669"/>
    <property type="project" value="InterPro"/>
</dbReference>
<evidence type="ECO:0000313" key="8">
    <source>
        <dbReference type="Proteomes" id="UP000199226"/>
    </source>
</evidence>